<dbReference type="EMBL" id="LR797153">
    <property type="protein sequence ID" value="CAB4190337.1"/>
    <property type="molecule type" value="Genomic_DNA"/>
</dbReference>
<dbReference type="EMBL" id="LR796428">
    <property type="protein sequence ID" value="CAB4144323.1"/>
    <property type="molecule type" value="Genomic_DNA"/>
</dbReference>
<sequence length="71" mass="7939">MAKTYTAHVGGRSWSVGPTAEYPTITDCRKWAEEYGTTADWCSITDSKGREVGSPRRDSNGDGTRWYRASF</sequence>
<evidence type="ECO:0000313" key="2">
    <source>
        <dbReference type="EMBL" id="CAB4190337.1"/>
    </source>
</evidence>
<proteinExistence type="predicted"/>
<name>A0A6J5R7H3_9CAUD</name>
<gene>
    <name evidence="2" type="ORF">UFOVP1200_54</name>
    <name evidence="1" type="ORF">UFOVP469_24</name>
</gene>
<protein>
    <submittedName>
        <fullName evidence="2">Uncharacterized protein</fullName>
    </submittedName>
</protein>
<organism evidence="2">
    <name type="scientific">uncultured Caudovirales phage</name>
    <dbReference type="NCBI Taxonomy" id="2100421"/>
    <lineage>
        <taxon>Viruses</taxon>
        <taxon>Duplodnaviria</taxon>
        <taxon>Heunggongvirae</taxon>
        <taxon>Uroviricota</taxon>
        <taxon>Caudoviricetes</taxon>
        <taxon>Peduoviridae</taxon>
        <taxon>Maltschvirus</taxon>
        <taxon>Maltschvirus maltsch</taxon>
    </lineage>
</organism>
<evidence type="ECO:0000313" key="1">
    <source>
        <dbReference type="EMBL" id="CAB4144323.1"/>
    </source>
</evidence>
<accession>A0A6J5R7H3</accession>
<reference evidence="2" key="1">
    <citation type="submission" date="2020-05" db="EMBL/GenBank/DDBJ databases">
        <authorList>
            <person name="Chiriac C."/>
            <person name="Salcher M."/>
            <person name="Ghai R."/>
            <person name="Kavagutti S V."/>
        </authorList>
    </citation>
    <scope>NUCLEOTIDE SEQUENCE</scope>
</reference>